<dbReference type="AlphaFoldDB" id="A0A3P7MVW5"/>
<protein>
    <submittedName>
        <fullName evidence="1">Uncharacterized protein</fullName>
    </submittedName>
</protein>
<dbReference type="Proteomes" id="UP000281553">
    <property type="component" value="Unassembled WGS sequence"/>
</dbReference>
<proteinExistence type="predicted"/>
<sequence length="326" mass="37270">MVEALTSGIRLSISDVLPLCRELLRSGGEEEQTRLCYRLARTNFINLTTDLLKGDFSQDLCPWTCAMEYCDALLLVLSRTLLLDCAENEDLVTKVISAHLVLACRIQDRYILSMEVASRTAKTGQRFVKLYRSALEKLANLCKKFHGLTALTLESQWFLQIFVTDFEELSLAMLEYLHSILDYEEAGAVKNEAVYTQISRQRLIIILDEVVYALSRDCSDDLFIQSVRFLCRMIEKAEKVRETILSRYRGLNVFLLRRLAAAGTQRTDLAVPNEKLFTQTLELLKYTRNAEIAVRIPREGLAEVHREASQEVAVRQKMANRGKSED</sequence>
<accession>A0A3P7MVW5</accession>
<dbReference type="GO" id="GO:0005516">
    <property type="term" value="F:calmodulin binding"/>
    <property type="evidence" value="ECO:0007669"/>
    <property type="project" value="InterPro"/>
</dbReference>
<evidence type="ECO:0000313" key="1">
    <source>
        <dbReference type="EMBL" id="VDN33895.1"/>
    </source>
</evidence>
<organism evidence="1 2">
    <name type="scientific">Dibothriocephalus latus</name>
    <name type="common">Fish tapeworm</name>
    <name type="synonym">Diphyllobothrium latum</name>
    <dbReference type="NCBI Taxonomy" id="60516"/>
    <lineage>
        <taxon>Eukaryota</taxon>
        <taxon>Metazoa</taxon>
        <taxon>Spiralia</taxon>
        <taxon>Lophotrochozoa</taxon>
        <taxon>Platyhelminthes</taxon>
        <taxon>Cestoda</taxon>
        <taxon>Eucestoda</taxon>
        <taxon>Diphyllobothriidea</taxon>
        <taxon>Diphyllobothriidae</taxon>
        <taxon>Dibothriocephalus</taxon>
    </lineage>
</organism>
<reference evidence="1 2" key="1">
    <citation type="submission" date="2018-11" db="EMBL/GenBank/DDBJ databases">
        <authorList>
            <consortium name="Pathogen Informatics"/>
        </authorList>
    </citation>
    <scope>NUCLEOTIDE SEQUENCE [LARGE SCALE GENOMIC DNA]</scope>
</reference>
<feature type="non-terminal residue" evidence="1">
    <location>
        <position position="326"/>
    </location>
</feature>
<dbReference type="PANTHER" id="PTHR15673">
    <property type="entry name" value="IQ CALMODULIN-BINDING MOTIF CONTAINING PROTEIN 1"/>
    <property type="match status" value="1"/>
</dbReference>
<dbReference type="PANTHER" id="PTHR15673:SF2">
    <property type="entry name" value="IQ CALMODULIN-BINDING MOTIF-CONTAINING PROTEIN 1"/>
    <property type="match status" value="1"/>
</dbReference>
<keyword evidence="2" id="KW-1185">Reference proteome</keyword>
<dbReference type="OrthoDB" id="8178106at2759"/>
<dbReference type="GO" id="GO:0005929">
    <property type="term" value="C:cilium"/>
    <property type="evidence" value="ECO:0007669"/>
    <property type="project" value="TreeGrafter"/>
</dbReference>
<gene>
    <name evidence="1" type="ORF">DILT_LOCUS16357</name>
</gene>
<name>A0A3P7MVW5_DIBLA</name>
<dbReference type="EMBL" id="UYRU01084439">
    <property type="protein sequence ID" value="VDN33895.1"/>
    <property type="molecule type" value="Genomic_DNA"/>
</dbReference>
<evidence type="ECO:0000313" key="2">
    <source>
        <dbReference type="Proteomes" id="UP000281553"/>
    </source>
</evidence>
<dbReference type="GO" id="GO:0060271">
    <property type="term" value="P:cilium assembly"/>
    <property type="evidence" value="ECO:0007669"/>
    <property type="project" value="InterPro"/>
</dbReference>
<dbReference type="InterPro" id="IPR028765">
    <property type="entry name" value="IQCB1"/>
</dbReference>